<dbReference type="EMBL" id="LCWV01000006">
    <property type="protein sequence ID" value="PWI72594.1"/>
    <property type="molecule type" value="Genomic_DNA"/>
</dbReference>
<dbReference type="GO" id="GO:0016491">
    <property type="term" value="F:oxidoreductase activity"/>
    <property type="evidence" value="ECO:0007669"/>
    <property type="project" value="UniProtKB-KW"/>
</dbReference>
<dbReference type="InterPro" id="IPR036291">
    <property type="entry name" value="NAD(P)-bd_dom_sf"/>
</dbReference>
<name>A0A2U3EDJ3_PURLI</name>
<evidence type="ECO:0000256" key="4">
    <source>
        <dbReference type="SAM" id="MobiDB-lite"/>
    </source>
</evidence>
<dbReference type="PRINTS" id="PR00081">
    <property type="entry name" value="GDHRDH"/>
</dbReference>
<dbReference type="PANTHER" id="PTHR44196:SF1">
    <property type="entry name" value="DEHYDROGENASE_REDUCTASE SDR FAMILY MEMBER 7B"/>
    <property type="match status" value="1"/>
</dbReference>
<sequence length="429" mass="47521">MHLLHLSQLAALLSYATVGHASPGMSGTIATDWHAKWTVQCPPAVMDDFLNRLTCVDQGLCRDGVYSPPSDHKKLCEECWCAPRREHYRGTGTATVRFVTETPATYRYNSDLRVNGKRPSAQRPPASVNDQLPESNANRACTHLKKLTAPQHHLHAHSEANLSYKTHNMPDTHPLDFTCALVTGGGGGIGKALGQWLISRGKKVLLAGRTESNLRAAADEIGAAGYYVLDTGKTDDMPLFVQHLTTEHPDLDCLINNAGVQRPLDVANDDAADFLSRADAEININIRGPLHLALLLLPHLRTRPRATIVNVSSVLGFVPFSIINPVYNGTKAWLHFWSMNLRTQLARSAELRHVRVVEIAPPMVATDLHREREDPDDNKKHKNENTLTVEEFMDEVQRKWEAGEEMITAGPGNAIVGKWHDAFSERYPG</sequence>
<comment type="caution">
    <text evidence="6">The sequence shown here is derived from an EMBL/GenBank/DDBJ whole genome shotgun (WGS) entry which is preliminary data.</text>
</comment>
<evidence type="ECO:0000256" key="5">
    <source>
        <dbReference type="SAM" id="SignalP"/>
    </source>
</evidence>
<dbReference type="PRINTS" id="PR00080">
    <property type="entry name" value="SDRFAMILY"/>
</dbReference>
<dbReference type="AlphaFoldDB" id="A0A2U3EDJ3"/>
<protein>
    <submittedName>
        <fullName evidence="6">Short-chain dehydrogenase</fullName>
    </submittedName>
</protein>
<feature type="chain" id="PRO_5015538574" evidence="5">
    <location>
        <begin position="22"/>
        <end position="429"/>
    </location>
</feature>
<evidence type="ECO:0000313" key="6">
    <source>
        <dbReference type="EMBL" id="PWI72594.1"/>
    </source>
</evidence>
<evidence type="ECO:0000256" key="1">
    <source>
        <dbReference type="ARBA" id="ARBA00006484"/>
    </source>
</evidence>
<dbReference type="Proteomes" id="UP000245956">
    <property type="component" value="Unassembled WGS sequence"/>
</dbReference>
<feature type="region of interest" description="Disordered" evidence="4">
    <location>
        <begin position="113"/>
        <end position="133"/>
    </location>
</feature>
<gene>
    <name evidence="6" type="ORF">PCL_11217</name>
</gene>
<proteinExistence type="inferred from homology"/>
<feature type="signal peptide" evidence="5">
    <location>
        <begin position="1"/>
        <end position="21"/>
    </location>
</feature>
<comment type="similarity">
    <text evidence="1 3">Belongs to the short-chain dehydrogenases/reductases (SDR) family.</text>
</comment>
<dbReference type="SUPFAM" id="SSF51735">
    <property type="entry name" value="NAD(P)-binding Rossmann-fold domains"/>
    <property type="match status" value="1"/>
</dbReference>
<dbReference type="PANTHER" id="PTHR44196">
    <property type="entry name" value="DEHYDROGENASE/REDUCTASE SDR FAMILY MEMBER 7B"/>
    <property type="match status" value="1"/>
</dbReference>
<organism evidence="6 7">
    <name type="scientific">Purpureocillium lilacinum</name>
    <name type="common">Paecilomyces lilacinus</name>
    <dbReference type="NCBI Taxonomy" id="33203"/>
    <lineage>
        <taxon>Eukaryota</taxon>
        <taxon>Fungi</taxon>
        <taxon>Dikarya</taxon>
        <taxon>Ascomycota</taxon>
        <taxon>Pezizomycotina</taxon>
        <taxon>Sordariomycetes</taxon>
        <taxon>Hypocreomycetidae</taxon>
        <taxon>Hypocreales</taxon>
        <taxon>Ophiocordycipitaceae</taxon>
        <taxon>Purpureocillium</taxon>
    </lineage>
</organism>
<dbReference type="Pfam" id="PF00106">
    <property type="entry name" value="adh_short"/>
    <property type="match status" value="1"/>
</dbReference>
<keyword evidence="2" id="KW-0560">Oxidoreductase</keyword>
<dbReference type="Gene3D" id="3.40.50.720">
    <property type="entry name" value="NAD(P)-binding Rossmann-like Domain"/>
    <property type="match status" value="1"/>
</dbReference>
<evidence type="ECO:0000313" key="7">
    <source>
        <dbReference type="Proteomes" id="UP000245956"/>
    </source>
</evidence>
<evidence type="ECO:0000256" key="3">
    <source>
        <dbReference type="RuleBase" id="RU000363"/>
    </source>
</evidence>
<evidence type="ECO:0000256" key="2">
    <source>
        <dbReference type="ARBA" id="ARBA00023002"/>
    </source>
</evidence>
<reference evidence="6 7" key="1">
    <citation type="journal article" date="2016" name="Front. Microbiol.">
        <title>Genome and transcriptome sequences reveal the specific parasitism of the nematophagous Purpureocillium lilacinum 36-1.</title>
        <authorList>
            <person name="Xie J."/>
            <person name="Li S."/>
            <person name="Mo C."/>
            <person name="Xiao X."/>
            <person name="Peng D."/>
            <person name="Wang G."/>
            <person name="Xiao Y."/>
        </authorList>
    </citation>
    <scope>NUCLEOTIDE SEQUENCE [LARGE SCALE GENOMIC DNA]</scope>
    <source>
        <strain evidence="6 7">36-1</strain>
    </source>
</reference>
<accession>A0A2U3EDJ3</accession>
<dbReference type="InterPro" id="IPR002347">
    <property type="entry name" value="SDR_fam"/>
</dbReference>
<keyword evidence="5" id="KW-0732">Signal</keyword>
<dbReference type="GO" id="GO:0016020">
    <property type="term" value="C:membrane"/>
    <property type="evidence" value="ECO:0007669"/>
    <property type="project" value="TreeGrafter"/>
</dbReference>